<dbReference type="InterPro" id="IPR001457">
    <property type="entry name" value="NADH_UbQ/plastoQ_OxRdtase_su6"/>
</dbReference>
<dbReference type="InterPro" id="IPR042106">
    <property type="entry name" value="Nuo/plastoQ_OxRdtase_6_NuoJ"/>
</dbReference>
<reference evidence="2" key="1">
    <citation type="journal article" date="2015" name="Proc. Natl. Acad. Sci. U.S.A.">
        <title>Networks of energetic and metabolic interactions define dynamics in microbial communities.</title>
        <authorList>
            <person name="Embree M."/>
            <person name="Liu J.K."/>
            <person name="Al-Bassam M.M."/>
            <person name="Zengler K."/>
        </authorList>
    </citation>
    <scope>NUCLEOTIDE SEQUENCE</scope>
</reference>
<dbReference type="EC" id="1.6.5.3" evidence="2"/>
<feature type="transmembrane region" description="Helical" evidence="1">
    <location>
        <begin position="86"/>
        <end position="103"/>
    </location>
</feature>
<dbReference type="Gene3D" id="1.20.120.1200">
    <property type="entry name" value="NADH-ubiquinone/plastoquinone oxidoreductase chain 6, subunit NuoJ"/>
    <property type="match status" value="1"/>
</dbReference>
<sequence length="143" mass="15676">MSEKEPEKNVIRSIFELLVLLLALGVIFGGLAVIIFLSPWSKTILDRLLDYDIRFAIELLAFLAIATIIVLLSALTVLVKNIVHSALYLLGTFAGVAALYIFMNAPFVGVAQILVYIGAVGVLILFAVMLTRRTIMEESHGEI</sequence>
<proteinExistence type="predicted"/>
<feature type="transmembrane region" description="Helical" evidence="1">
    <location>
        <begin position="14"/>
        <end position="37"/>
    </location>
</feature>
<keyword evidence="1" id="KW-0472">Membrane</keyword>
<comment type="caution">
    <text evidence="2">The sequence shown here is derived from an EMBL/GenBank/DDBJ whole genome shotgun (WGS) entry which is preliminary data.</text>
</comment>
<dbReference type="GO" id="GO:0016491">
    <property type="term" value="F:oxidoreductase activity"/>
    <property type="evidence" value="ECO:0007669"/>
    <property type="project" value="UniProtKB-KW"/>
</dbReference>
<protein>
    <submittedName>
        <fullName evidence="2">Nadh-ubiquinone oxidoreductase chain j</fullName>
        <ecNumber evidence="2">1.6.5.3</ecNumber>
    </submittedName>
</protein>
<keyword evidence="1" id="KW-1133">Transmembrane helix</keyword>
<accession>A0A0W8FAF2</accession>
<keyword evidence="1" id="KW-0812">Transmembrane</keyword>
<feature type="transmembrane region" description="Helical" evidence="1">
    <location>
        <begin position="109"/>
        <end position="130"/>
    </location>
</feature>
<dbReference type="AlphaFoldDB" id="A0A0W8FAF2"/>
<evidence type="ECO:0000313" key="2">
    <source>
        <dbReference type="EMBL" id="KUG17849.1"/>
    </source>
</evidence>
<keyword evidence="2" id="KW-0830">Ubiquinone</keyword>
<feature type="transmembrane region" description="Helical" evidence="1">
    <location>
        <begin position="57"/>
        <end position="79"/>
    </location>
</feature>
<dbReference type="PANTHER" id="PTHR33269">
    <property type="entry name" value="NADH-UBIQUINONE OXIDOREDUCTASE CHAIN 6"/>
    <property type="match status" value="1"/>
</dbReference>
<evidence type="ECO:0000256" key="1">
    <source>
        <dbReference type="SAM" id="Phobius"/>
    </source>
</evidence>
<organism evidence="2">
    <name type="scientific">hydrocarbon metagenome</name>
    <dbReference type="NCBI Taxonomy" id="938273"/>
    <lineage>
        <taxon>unclassified sequences</taxon>
        <taxon>metagenomes</taxon>
        <taxon>ecological metagenomes</taxon>
    </lineage>
</organism>
<name>A0A0W8FAF2_9ZZZZ</name>
<gene>
    <name evidence="2" type="ORF">ASZ90_012492</name>
</gene>
<keyword evidence="2" id="KW-0560">Oxidoreductase</keyword>
<dbReference type="PANTHER" id="PTHR33269:SF17">
    <property type="entry name" value="NADH-UBIQUINONE OXIDOREDUCTASE CHAIN 6"/>
    <property type="match status" value="1"/>
</dbReference>
<dbReference type="EMBL" id="LNQE01001419">
    <property type="protein sequence ID" value="KUG17849.1"/>
    <property type="molecule type" value="Genomic_DNA"/>
</dbReference>
<dbReference type="Pfam" id="PF00499">
    <property type="entry name" value="Oxidored_q3"/>
    <property type="match status" value="1"/>
</dbReference>
<dbReference type="GO" id="GO:0008137">
    <property type="term" value="F:NADH dehydrogenase (ubiquinone) activity"/>
    <property type="evidence" value="ECO:0007669"/>
    <property type="project" value="InterPro"/>
</dbReference>